<dbReference type="Gene3D" id="3.40.50.300">
    <property type="entry name" value="P-loop containing nucleotide triphosphate hydrolases"/>
    <property type="match status" value="1"/>
</dbReference>
<evidence type="ECO:0000256" key="4">
    <source>
        <dbReference type="ARBA" id="ARBA00022741"/>
    </source>
</evidence>
<dbReference type="InterPro" id="IPR050093">
    <property type="entry name" value="ABC_SmlMolc_Importer"/>
</dbReference>
<dbReference type="AlphaFoldDB" id="A0A160FS21"/>
<organism evidence="8 9">
    <name type="scientific">Paraburkholderia phytofirmans OLGA172</name>
    <dbReference type="NCBI Taxonomy" id="1417228"/>
    <lineage>
        <taxon>Bacteria</taxon>
        <taxon>Pseudomonadati</taxon>
        <taxon>Pseudomonadota</taxon>
        <taxon>Betaproteobacteria</taxon>
        <taxon>Burkholderiales</taxon>
        <taxon>Burkholderiaceae</taxon>
        <taxon>Paraburkholderia</taxon>
    </lineage>
</organism>
<dbReference type="SUPFAM" id="SSF50331">
    <property type="entry name" value="MOP-like"/>
    <property type="match status" value="1"/>
</dbReference>
<evidence type="ECO:0000256" key="5">
    <source>
        <dbReference type="ARBA" id="ARBA00022840"/>
    </source>
</evidence>
<keyword evidence="3" id="KW-0997">Cell inner membrane</keyword>
<dbReference type="InterPro" id="IPR003593">
    <property type="entry name" value="AAA+_ATPase"/>
</dbReference>
<keyword evidence="9" id="KW-1185">Reference proteome</keyword>
<dbReference type="Pfam" id="PF00005">
    <property type="entry name" value="ABC_tran"/>
    <property type="match status" value="1"/>
</dbReference>
<dbReference type="InterPro" id="IPR013611">
    <property type="entry name" value="Transp-assoc_OB_typ2"/>
</dbReference>
<dbReference type="PROSITE" id="PS50893">
    <property type="entry name" value="ABC_TRANSPORTER_2"/>
    <property type="match status" value="1"/>
</dbReference>
<dbReference type="RefSeq" id="WP_082855316.1">
    <property type="nucleotide sequence ID" value="NZ_CP014579.1"/>
</dbReference>
<dbReference type="OrthoDB" id="5298774at2"/>
<dbReference type="SUPFAM" id="SSF52540">
    <property type="entry name" value="P-loop containing nucleoside triphosphate hydrolases"/>
    <property type="match status" value="1"/>
</dbReference>
<name>A0A160FS21_9BURK</name>
<dbReference type="InterPro" id="IPR017871">
    <property type="entry name" value="ABC_transporter-like_CS"/>
</dbReference>
<accession>A0A160FS21</accession>
<keyword evidence="5" id="KW-0067">ATP-binding</keyword>
<dbReference type="GO" id="GO:0015697">
    <property type="term" value="P:quaternary ammonium group transport"/>
    <property type="evidence" value="ECO:0007669"/>
    <property type="project" value="UniProtKB-ARBA"/>
</dbReference>
<dbReference type="STRING" id="1804984.AYM40_26450"/>
<dbReference type="KEGG" id="buz:AYM40_26450"/>
<evidence type="ECO:0000259" key="7">
    <source>
        <dbReference type="PROSITE" id="PS50893"/>
    </source>
</evidence>
<dbReference type="GO" id="GO:0043190">
    <property type="term" value="C:ATP-binding cassette (ABC) transporter complex"/>
    <property type="evidence" value="ECO:0007669"/>
    <property type="project" value="InterPro"/>
</dbReference>
<dbReference type="GO" id="GO:0016887">
    <property type="term" value="F:ATP hydrolysis activity"/>
    <property type="evidence" value="ECO:0007669"/>
    <property type="project" value="InterPro"/>
</dbReference>
<dbReference type="PANTHER" id="PTHR42781:SF4">
    <property type="entry name" value="SPERMIDINE_PUTRESCINE IMPORT ATP-BINDING PROTEIN POTA"/>
    <property type="match status" value="1"/>
</dbReference>
<dbReference type="EMBL" id="CP014579">
    <property type="protein sequence ID" value="ANB75850.1"/>
    <property type="molecule type" value="Genomic_DNA"/>
</dbReference>
<sequence>MNSISKDLPLSDTDERSACPATNGSRRAGILGLISRTRRSSTDIDAAKPTQASQPDAGGQRIVLGSEILLDRVSKHFSNKTVLDEISLKLDSGSFFALLGPSGSGKSTLLNLIAGFERPDSGDIRIRGRSVVGVPAYARQVGVVFQSYALFPHLNVAENLAYPLRRQGIRSRAIHARVNRMLELVRLGGYADMRITQLSGGQQQRVALARALVAEPDVLLMDEPMAALDKSLRDDLQVEIKQLQQSLGATIIYITHDQREALALADQIGVLNEGRFEQVGDAVSIYARPASAFVARFLTGASVLNGRAGGSAADGWYLEDENGARLPGQWHDRTPSSPGAKAEMAINPALVKITASGAHPMGWSIDARVAAVLYVGESTIVHLTLQGGSTLVAREPGASGRSVGEPVRVGWRPEDAFLFEVLHK</sequence>
<keyword evidence="2" id="KW-1003">Cell membrane</keyword>
<keyword evidence="1" id="KW-0813">Transport</keyword>
<feature type="domain" description="ABC transporter" evidence="7">
    <location>
        <begin position="68"/>
        <end position="298"/>
    </location>
</feature>
<dbReference type="SMART" id="SM00382">
    <property type="entry name" value="AAA"/>
    <property type="match status" value="1"/>
</dbReference>
<dbReference type="InterPro" id="IPR008995">
    <property type="entry name" value="Mo/tungstate-bd_C_term_dom"/>
</dbReference>
<evidence type="ECO:0000256" key="6">
    <source>
        <dbReference type="SAM" id="MobiDB-lite"/>
    </source>
</evidence>
<dbReference type="PROSITE" id="PS00211">
    <property type="entry name" value="ABC_TRANSPORTER_1"/>
    <property type="match status" value="1"/>
</dbReference>
<evidence type="ECO:0000313" key="8">
    <source>
        <dbReference type="EMBL" id="ANB75850.1"/>
    </source>
</evidence>
<dbReference type="InterPro" id="IPR003439">
    <property type="entry name" value="ABC_transporter-like_ATP-bd"/>
</dbReference>
<evidence type="ECO:0000256" key="3">
    <source>
        <dbReference type="ARBA" id="ARBA00022519"/>
    </source>
</evidence>
<keyword evidence="3" id="KW-0472">Membrane</keyword>
<dbReference type="Proteomes" id="UP000076852">
    <property type="component" value="Chromosome 2"/>
</dbReference>
<reference evidence="8 9" key="1">
    <citation type="journal article" date="2016" name="Gene">
        <title>PacBio SMRT assembly of a complex multi-replicon genome reveals chlorocatechol degradative operon in a region of genome plasticity.</title>
        <authorList>
            <person name="Ricker N."/>
            <person name="Shen S.Y."/>
            <person name="Goordial J."/>
            <person name="Jin S."/>
            <person name="Fulthorpe R.R."/>
        </authorList>
    </citation>
    <scope>NUCLEOTIDE SEQUENCE [LARGE SCALE GENOMIC DNA]</scope>
    <source>
        <strain evidence="8 9">OLGA172</strain>
    </source>
</reference>
<dbReference type="Pfam" id="PF08402">
    <property type="entry name" value="TOBE_2"/>
    <property type="match status" value="1"/>
</dbReference>
<proteinExistence type="predicted"/>
<feature type="region of interest" description="Disordered" evidence="6">
    <location>
        <begin position="1"/>
        <end position="25"/>
    </location>
</feature>
<evidence type="ECO:0000256" key="1">
    <source>
        <dbReference type="ARBA" id="ARBA00022448"/>
    </source>
</evidence>
<protein>
    <recommendedName>
        <fullName evidence="7">ABC transporter domain-containing protein</fullName>
    </recommendedName>
</protein>
<dbReference type="FunFam" id="3.40.50.300:FF:000425">
    <property type="entry name" value="Probable ABC transporter, ATP-binding subunit"/>
    <property type="match status" value="1"/>
</dbReference>
<evidence type="ECO:0000313" key="9">
    <source>
        <dbReference type="Proteomes" id="UP000076852"/>
    </source>
</evidence>
<dbReference type="InterPro" id="IPR027417">
    <property type="entry name" value="P-loop_NTPase"/>
</dbReference>
<dbReference type="PANTHER" id="PTHR42781">
    <property type="entry name" value="SPERMIDINE/PUTRESCINE IMPORT ATP-BINDING PROTEIN POTA"/>
    <property type="match status" value="1"/>
</dbReference>
<dbReference type="GO" id="GO:0022857">
    <property type="term" value="F:transmembrane transporter activity"/>
    <property type="evidence" value="ECO:0007669"/>
    <property type="project" value="InterPro"/>
</dbReference>
<keyword evidence="4" id="KW-0547">Nucleotide-binding</keyword>
<evidence type="ECO:0000256" key="2">
    <source>
        <dbReference type="ARBA" id="ARBA00022475"/>
    </source>
</evidence>
<dbReference type="GO" id="GO:0005524">
    <property type="term" value="F:ATP binding"/>
    <property type="evidence" value="ECO:0007669"/>
    <property type="project" value="UniProtKB-KW"/>
</dbReference>
<gene>
    <name evidence="8" type="ORF">AYM40_26450</name>
</gene>